<keyword evidence="1" id="KW-0732">Signal</keyword>
<dbReference type="Proteomes" id="UP000741013">
    <property type="component" value="Unassembled WGS sequence"/>
</dbReference>
<protein>
    <recommendedName>
        <fullName evidence="4">Secreted protein</fullName>
    </recommendedName>
</protein>
<dbReference type="EMBL" id="JAGGMS010000001">
    <property type="protein sequence ID" value="MBP2178550.1"/>
    <property type="molecule type" value="Genomic_DNA"/>
</dbReference>
<keyword evidence="3" id="KW-1185">Reference proteome</keyword>
<evidence type="ECO:0000256" key="1">
    <source>
        <dbReference type="SAM" id="SignalP"/>
    </source>
</evidence>
<sequence length="87" mass="9813">MMLKRALKAGVVALAAGALFAGPAQAEPAAQKLPIDPYNWCGHDSHIELDGHIFKFYDHWHEANRHVHYYWFRNIASGFSTTHLGHC</sequence>
<evidence type="ECO:0000313" key="3">
    <source>
        <dbReference type="Proteomes" id="UP000741013"/>
    </source>
</evidence>
<feature type="signal peptide" evidence="1">
    <location>
        <begin position="1"/>
        <end position="26"/>
    </location>
</feature>
<comment type="caution">
    <text evidence="2">The sequence shown here is derived from an EMBL/GenBank/DDBJ whole genome shotgun (WGS) entry which is preliminary data.</text>
</comment>
<feature type="chain" id="PRO_5045088829" description="Secreted protein" evidence="1">
    <location>
        <begin position="27"/>
        <end position="87"/>
    </location>
</feature>
<name>A0ABS4PI06_9PSEU</name>
<proteinExistence type="predicted"/>
<reference evidence="2 3" key="1">
    <citation type="submission" date="2021-03" db="EMBL/GenBank/DDBJ databases">
        <title>Sequencing the genomes of 1000 actinobacteria strains.</title>
        <authorList>
            <person name="Klenk H.-P."/>
        </authorList>
    </citation>
    <scope>NUCLEOTIDE SEQUENCE [LARGE SCALE GENOMIC DNA]</scope>
    <source>
        <strain evidence="2 3">DSM 45510</strain>
    </source>
</reference>
<evidence type="ECO:0000313" key="2">
    <source>
        <dbReference type="EMBL" id="MBP2178550.1"/>
    </source>
</evidence>
<dbReference type="RefSeq" id="WP_209662190.1">
    <property type="nucleotide sequence ID" value="NZ_JAGGMS010000001.1"/>
</dbReference>
<gene>
    <name evidence="2" type="ORF">JOM49_000076</name>
</gene>
<accession>A0ABS4PI06</accession>
<organism evidence="2 3">
    <name type="scientific">Amycolatopsis magusensis</name>
    <dbReference type="NCBI Taxonomy" id="882444"/>
    <lineage>
        <taxon>Bacteria</taxon>
        <taxon>Bacillati</taxon>
        <taxon>Actinomycetota</taxon>
        <taxon>Actinomycetes</taxon>
        <taxon>Pseudonocardiales</taxon>
        <taxon>Pseudonocardiaceae</taxon>
        <taxon>Amycolatopsis</taxon>
    </lineage>
</organism>
<evidence type="ECO:0008006" key="4">
    <source>
        <dbReference type="Google" id="ProtNLM"/>
    </source>
</evidence>